<dbReference type="EMBL" id="SLWO01000003">
    <property type="protein sequence ID" value="TCO27114.1"/>
    <property type="molecule type" value="Genomic_DNA"/>
</dbReference>
<feature type="domain" description="BLUF" evidence="1">
    <location>
        <begin position="1"/>
        <end position="100"/>
    </location>
</feature>
<dbReference type="SUPFAM" id="SSF54975">
    <property type="entry name" value="Acylphosphatase/BLUF domain-like"/>
    <property type="match status" value="1"/>
</dbReference>
<reference evidence="3 4" key="3">
    <citation type="submission" date="2019-03" db="EMBL/GenBank/DDBJ databases">
        <title>Genomic Encyclopedia of Type Strains, Phase IV (KMG-IV): sequencing the most valuable type-strain genomes for metagenomic binning, comparative biology and taxonomic classification.</title>
        <authorList>
            <person name="Goeker M."/>
        </authorList>
    </citation>
    <scope>NUCLEOTIDE SEQUENCE [LARGE SCALE GENOMIC DNA]</scope>
    <source>
        <strain evidence="3 4">DSM 103236</strain>
    </source>
</reference>
<dbReference type="GO" id="GO:0071949">
    <property type="term" value="F:FAD binding"/>
    <property type="evidence" value="ECO:0007669"/>
    <property type="project" value="InterPro"/>
</dbReference>
<evidence type="ECO:0000313" key="3">
    <source>
        <dbReference type="EMBL" id="TCO27114.1"/>
    </source>
</evidence>
<proteinExistence type="predicted"/>
<reference evidence="5" key="2">
    <citation type="journal article" date="2019" name="Int. J. Syst. Evol. Microbiol.">
        <title>The Global Catalogue of Microorganisms (GCM) 10K type strain sequencing project: providing services to taxonomists for standard genome sequencing and annotation.</title>
        <authorList>
            <consortium name="The Broad Institute Genomics Platform"/>
            <consortium name="The Broad Institute Genome Sequencing Center for Infectious Disease"/>
            <person name="Wu L."/>
            <person name="Ma J."/>
        </authorList>
    </citation>
    <scope>NUCLEOTIDE SEQUENCE [LARGE SCALE GENOMIC DNA]</scope>
    <source>
        <strain evidence="5">CGMCC 1.15644</strain>
    </source>
</reference>
<dbReference type="EMBL" id="BMJO01000004">
    <property type="protein sequence ID" value="GGE58987.1"/>
    <property type="molecule type" value="Genomic_DNA"/>
</dbReference>
<dbReference type="InterPro" id="IPR007024">
    <property type="entry name" value="BLUF_domain"/>
</dbReference>
<reference evidence="2" key="1">
    <citation type="journal article" date="2014" name="Int. J. Syst. Evol. Microbiol.">
        <title>Complete genome of a new Firmicutes species belonging to the dominant human colonic microbiota ('Ruminococcus bicirculans') reveals two chromosomes and a selective capacity to utilize plant glucans.</title>
        <authorList>
            <consortium name="NISC Comparative Sequencing Program"/>
            <person name="Wegmann U."/>
            <person name="Louis P."/>
            <person name="Goesmann A."/>
            <person name="Henrissat B."/>
            <person name="Duncan S.H."/>
            <person name="Flint H.J."/>
        </authorList>
    </citation>
    <scope>NUCLEOTIDE SEQUENCE</scope>
    <source>
        <strain evidence="2">CGMCC 1.15644</strain>
    </source>
</reference>
<dbReference type="RefSeq" id="WP_132531610.1">
    <property type="nucleotide sequence ID" value="NZ_BMJO01000004.1"/>
</dbReference>
<keyword evidence="5" id="KW-1185">Reference proteome</keyword>
<dbReference type="AlphaFoldDB" id="A0A4R2HGE2"/>
<comment type="caution">
    <text evidence="3">The sequence shown here is derived from an EMBL/GenBank/DDBJ whole genome shotgun (WGS) entry which is preliminary data.</text>
</comment>
<evidence type="ECO:0000313" key="4">
    <source>
        <dbReference type="Proteomes" id="UP000295684"/>
    </source>
</evidence>
<evidence type="ECO:0000313" key="5">
    <source>
        <dbReference type="Proteomes" id="UP000622648"/>
    </source>
</evidence>
<accession>A0A4R2HGE2</accession>
<organism evidence="3 4">
    <name type="scientific">Pedobacter psychrotolerans</name>
    <dbReference type="NCBI Taxonomy" id="1843235"/>
    <lineage>
        <taxon>Bacteria</taxon>
        <taxon>Pseudomonadati</taxon>
        <taxon>Bacteroidota</taxon>
        <taxon>Sphingobacteriia</taxon>
        <taxon>Sphingobacteriales</taxon>
        <taxon>Sphingobacteriaceae</taxon>
        <taxon>Pedobacter</taxon>
    </lineage>
</organism>
<dbReference type="InterPro" id="IPR036046">
    <property type="entry name" value="Acylphosphatase-like_dom_sf"/>
</dbReference>
<dbReference type="SMART" id="SM01034">
    <property type="entry name" value="BLUF"/>
    <property type="match status" value="1"/>
</dbReference>
<protein>
    <submittedName>
        <fullName evidence="3">FAD-dependent sensor of blue light</fullName>
    </submittedName>
</protein>
<dbReference type="OrthoDB" id="1122028at2"/>
<evidence type="ECO:0000313" key="2">
    <source>
        <dbReference type="EMBL" id="GGE58987.1"/>
    </source>
</evidence>
<evidence type="ECO:0000259" key="1">
    <source>
        <dbReference type="PROSITE" id="PS50925"/>
    </source>
</evidence>
<sequence>MYRLIYTSIASAVMQPAELIEILKYSRDWNKAHYITGCLAYIEGNLDKVHQCRFIQVLEGPEEEVHDLFQNISKDSRHNGVTLIKRGQIETRHFESWEMGFEKMTLDGNATLQGFFRLDPQVLALHGNIHNNMMMDFMKSFYYYL</sequence>
<dbReference type="Proteomes" id="UP000622648">
    <property type="component" value="Unassembled WGS sequence"/>
</dbReference>
<dbReference type="Pfam" id="PF04940">
    <property type="entry name" value="BLUF"/>
    <property type="match status" value="1"/>
</dbReference>
<dbReference type="Gene3D" id="3.30.70.100">
    <property type="match status" value="1"/>
</dbReference>
<dbReference type="Proteomes" id="UP000295684">
    <property type="component" value="Unassembled WGS sequence"/>
</dbReference>
<reference evidence="2" key="4">
    <citation type="submission" date="2024-05" db="EMBL/GenBank/DDBJ databases">
        <authorList>
            <person name="Sun Q."/>
            <person name="Zhou Y."/>
        </authorList>
    </citation>
    <scope>NUCLEOTIDE SEQUENCE</scope>
    <source>
        <strain evidence="2">CGMCC 1.15644</strain>
    </source>
</reference>
<name>A0A4R2HGE2_9SPHI</name>
<gene>
    <name evidence="3" type="ORF">EV200_103448</name>
    <name evidence="2" type="ORF">GCM10011413_26850</name>
</gene>
<dbReference type="GO" id="GO:0009882">
    <property type="term" value="F:blue light photoreceptor activity"/>
    <property type="evidence" value="ECO:0007669"/>
    <property type="project" value="InterPro"/>
</dbReference>
<dbReference type="PROSITE" id="PS50925">
    <property type="entry name" value="BLUF"/>
    <property type="match status" value="1"/>
</dbReference>